<evidence type="ECO:0000313" key="3">
    <source>
        <dbReference type="EMBL" id="KAK6617630.1"/>
    </source>
</evidence>
<keyword evidence="2" id="KW-0732">Signal</keyword>
<accession>A0ABR1AEE3</accession>
<comment type="caution">
    <text evidence="3">The sequence shown here is derived from an EMBL/GenBank/DDBJ whole genome shotgun (WGS) entry which is preliminary data.</text>
</comment>
<reference evidence="3 4" key="1">
    <citation type="submission" date="2023-09" db="EMBL/GenBank/DDBJ databases">
        <title>Genomes of two closely related lineages of the louse Polyplax serrata with different host specificities.</title>
        <authorList>
            <person name="Martinu J."/>
            <person name="Tarabai H."/>
            <person name="Stefka J."/>
            <person name="Hypsa V."/>
        </authorList>
    </citation>
    <scope>NUCLEOTIDE SEQUENCE [LARGE SCALE GENOMIC DNA]</scope>
    <source>
        <strain evidence="3">98ZLc_SE</strain>
    </source>
</reference>
<name>A0ABR1AEE3_POLSC</name>
<proteinExistence type="predicted"/>
<dbReference type="Gene3D" id="1.10.640.10">
    <property type="entry name" value="Haem peroxidase domain superfamily, animal type"/>
    <property type="match status" value="1"/>
</dbReference>
<dbReference type="EMBL" id="JAWJWF010000051">
    <property type="protein sequence ID" value="KAK6617630.1"/>
    <property type="molecule type" value="Genomic_DNA"/>
</dbReference>
<dbReference type="InterPro" id="IPR010255">
    <property type="entry name" value="Haem_peroxidase_sf"/>
</dbReference>
<dbReference type="PROSITE" id="PS50292">
    <property type="entry name" value="PEROXIDASE_3"/>
    <property type="match status" value="1"/>
</dbReference>
<dbReference type="SUPFAM" id="SSF48113">
    <property type="entry name" value="Heme-dependent peroxidases"/>
    <property type="match status" value="1"/>
</dbReference>
<dbReference type="PRINTS" id="PR00457">
    <property type="entry name" value="ANPEROXIDASE"/>
</dbReference>
<feature type="chain" id="PRO_5045085929" description="Peroxidase" evidence="2">
    <location>
        <begin position="33"/>
        <end position="728"/>
    </location>
</feature>
<dbReference type="Proteomes" id="UP001359485">
    <property type="component" value="Unassembled WGS sequence"/>
</dbReference>
<dbReference type="InterPro" id="IPR019791">
    <property type="entry name" value="Haem_peroxidase_animal"/>
</dbReference>
<dbReference type="PANTHER" id="PTHR11475">
    <property type="entry name" value="OXIDASE/PEROXIDASE"/>
    <property type="match status" value="1"/>
</dbReference>
<dbReference type="InterPro" id="IPR037120">
    <property type="entry name" value="Haem_peroxidase_sf_animal"/>
</dbReference>
<dbReference type="PANTHER" id="PTHR11475:SF125">
    <property type="entry name" value="GH11385P"/>
    <property type="match status" value="1"/>
</dbReference>
<organism evidence="3 4">
    <name type="scientific">Polyplax serrata</name>
    <name type="common">Common mouse louse</name>
    <dbReference type="NCBI Taxonomy" id="468196"/>
    <lineage>
        <taxon>Eukaryota</taxon>
        <taxon>Metazoa</taxon>
        <taxon>Ecdysozoa</taxon>
        <taxon>Arthropoda</taxon>
        <taxon>Hexapoda</taxon>
        <taxon>Insecta</taxon>
        <taxon>Pterygota</taxon>
        <taxon>Neoptera</taxon>
        <taxon>Paraneoptera</taxon>
        <taxon>Psocodea</taxon>
        <taxon>Troctomorpha</taxon>
        <taxon>Phthiraptera</taxon>
        <taxon>Anoplura</taxon>
        <taxon>Polyplacidae</taxon>
        <taxon>Polyplax</taxon>
    </lineage>
</organism>
<dbReference type="Pfam" id="PF03098">
    <property type="entry name" value="An_peroxidase"/>
    <property type="match status" value="1"/>
</dbReference>
<evidence type="ECO:0000256" key="2">
    <source>
        <dbReference type="SAM" id="SignalP"/>
    </source>
</evidence>
<keyword evidence="1" id="KW-0560">Oxidoreductase</keyword>
<dbReference type="CDD" id="cd09823">
    <property type="entry name" value="peroxinectin_like"/>
    <property type="match status" value="1"/>
</dbReference>
<evidence type="ECO:0008006" key="5">
    <source>
        <dbReference type="Google" id="ProtNLM"/>
    </source>
</evidence>
<protein>
    <recommendedName>
        <fullName evidence="5">Peroxidase</fullName>
    </recommendedName>
</protein>
<feature type="signal peptide" evidence="2">
    <location>
        <begin position="1"/>
        <end position="32"/>
    </location>
</feature>
<sequence length="728" mass="82242">MKRIRNVFEKCFLIDVLILCTLSLDNINLVNASEGVEPHITDHDLNVAVKVAEEIISKWQRLENNLVDSGIRVKENTPSHGQLINSYPSPEALDYGKNALIANRASLYLIQKHCQRSNIRLSDCLRAITNKSLSVTPLGEKCTSQFGISNCTGSQYYRTFDGSCNNVANQILGKSLTAYTRLLPSQYFNGVNEPRKSVSRKPLPSPRLISNVLIHDSDKQEKATTLAFVQWTQFIANDLFHTPTSKMIHVGSSIECCNENGKNLSPRYVHPACQPINIPTDDPDYSTQRTVCMNYVRSVNSLRKECTFGSAEQMNQATHFLDGSMIYGSTAEAAYLLRTMEKGKLITTNINKVELLPFSETPENSCQLDDDKICFRSGDSRVNLHPHHTVMYTVWVREHNRIAEILSRVNPHWSDDTIFEETRRIVIAEIQHITYKHWIPQVLGYEITEKSNLHIKAKGFSNAYSEDVDPSISNSFATVGLTFINSMFQSQLRLYDDGGIHNNTILLKDYFNKPSILQEPKIFEQLLRGLSYETSQKMDASFVKDVTNFLFRGSSPMGQDVISLDIQRGRDHGIPGYNAFRKFCNMSATDKFETFSDSVSQVNINKLRSLYSHTDDVDLIAGAISESPKFGSAVGPVFQCIIKEQMSRTRMGDKYFYDNGGKFSSFKEGQLNEIKKITLARIFCDNVKEIKKMQVDLFNVPSSKNPLVDCQDASAVPVLNLNLWRANT</sequence>
<evidence type="ECO:0000256" key="1">
    <source>
        <dbReference type="ARBA" id="ARBA00022559"/>
    </source>
</evidence>
<evidence type="ECO:0000313" key="4">
    <source>
        <dbReference type="Proteomes" id="UP001359485"/>
    </source>
</evidence>
<gene>
    <name evidence="3" type="ORF">RUM44_005218</name>
</gene>
<keyword evidence="1" id="KW-0575">Peroxidase</keyword>
<keyword evidence="4" id="KW-1185">Reference proteome</keyword>